<dbReference type="AlphaFoldDB" id="A0A437MEK0"/>
<comment type="caution">
    <text evidence="3">The sequence shown here is derived from an EMBL/GenBank/DDBJ whole genome shotgun (WGS) entry which is preliminary data.</text>
</comment>
<keyword evidence="1" id="KW-1133">Transmembrane helix</keyword>
<feature type="transmembrane region" description="Helical" evidence="1">
    <location>
        <begin position="155"/>
        <end position="175"/>
    </location>
</feature>
<feature type="transmembrane region" description="Helical" evidence="1">
    <location>
        <begin position="101"/>
        <end position="119"/>
    </location>
</feature>
<feature type="transmembrane region" description="Helical" evidence="1">
    <location>
        <begin position="244"/>
        <end position="264"/>
    </location>
</feature>
<dbReference type="RefSeq" id="WP_127788008.1">
    <property type="nucleotide sequence ID" value="NZ_SACL01000004.1"/>
</dbReference>
<gene>
    <name evidence="3" type="ORF">EOD42_13185</name>
</gene>
<dbReference type="GO" id="GO:0016020">
    <property type="term" value="C:membrane"/>
    <property type="evidence" value="ECO:0007669"/>
    <property type="project" value="InterPro"/>
</dbReference>
<dbReference type="SUPFAM" id="SSF103481">
    <property type="entry name" value="Multidrug resistance efflux transporter EmrE"/>
    <property type="match status" value="2"/>
</dbReference>
<proteinExistence type="predicted"/>
<dbReference type="PANTHER" id="PTHR22911:SF103">
    <property type="entry name" value="BLR2811 PROTEIN"/>
    <property type="match status" value="1"/>
</dbReference>
<feature type="transmembrane region" description="Helical" evidence="1">
    <location>
        <begin position="187"/>
        <end position="210"/>
    </location>
</feature>
<feature type="transmembrane region" description="Helical" evidence="1">
    <location>
        <begin position="38"/>
        <end position="58"/>
    </location>
</feature>
<accession>A0A437MEK0</accession>
<feature type="transmembrane region" description="Helical" evidence="1">
    <location>
        <begin position="78"/>
        <end position="95"/>
    </location>
</feature>
<dbReference type="OrthoDB" id="9812899at2"/>
<dbReference type="InterPro" id="IPR037185">
    <property type="entry name" value="EmrE-like"/>
</dbReference>
<evidence type="ECO:0000313" key="3">
    <source>
        <dbReference type="EMBL" id="RVT96074.1"/>
    </source>
</evidence>
<feature type="transmembrane region" description="Helical" evidence="1">
    <location>
        <begin position="270"/>
        <end position="287"/>
    </location>
</feature>
<evidence type="ECO:0000256" key="1">
    <source>
        <dbReference type="SAM" id="Phobius"/>
    </source>
</evidence>
<evidence type="ECO:0000313" key="4">
    <source>
        <dbReference type="Proteomes" id="UP000282957"/>
    </source>
</evidence>
<dbReference type="PANTHER" id="PTHR22911">
    <property type="entry name" value="ACYL-MALONYL CONDENSING ENZYME-RELATED"/>
    <property type="match status" value="1"/>
</dbReference>
<evidence type="ECO:0000259" key="2">
    <source>
        <dbReference type="Pfam" id="PF00892"/>
    </source>
</evidence>
<dbReference type="EMBL" id="SACL01000004">
    <property type="protein sequence ID" value="RVT96074.1"/>
    <property type="molecule type" value="Genomic_DNA"/>
</dbReference>
<feature type="transmembrane region" description="Helical" evidence="1">
    <location>
        <begin position="216"/>
        <end position="237"/>
    </location>
</feature>
<dbReference type="Proteomes" id="UP000282957">
    <property type="component" value="Unassembled WGS sequence"/>
</dbReference>
<keyword evidence="4" id="KW-1185">Reference proteome</keyword>
<protein>
    <submittedName>
        <fullName evidence="3">DMT family transporter</fullName>
    </submittedName>
</protein>
<name>A0A437MEK0_9PROT</name>
<dbReference type="InterPro" id="IPR000620">
    <property type="entry name" value="EamA_dom"/>
</dbReference>
<sequence>MSPTDNIPEARRRAISCVLAAALTYALAAACVKTLDGAIPLAQVVLFRSVFAMPVMLVLLMREGGLGMLRTGNPMGHFWRAIWGLVGMVTVYYGYTRLPLANVTALGFTMPLFLTLLSVPLLGEKVGIRRLSAVLVGFGGVLLMLRPWETLGEDWVASAIVLLGAVGWAMAMISIRRMGESGEPGVTIVSWFAIYCTAMSLVVAIPGWVWPTPTQWLLLAGVGAVSGVAQLFMTAAYRSGDTTVVAPFEYSGIIWTTAMGLIFWGEVPDARDAVGMAVLVACGLYIWHRETRLGLKR</sequence>
<feature type="domain" description="EamA" evidence="2">
    <location>
        <begin position="14"/>
        <end position="145"/>
    </location>
</feature>
<organism evidence="3 4">
    <name type="scientific">Rhodovarius crocodyli</name>
    <dbReference type="NCBI Taxonomy" id="1979269"/>
    <lineage>
        <taxon>Bacteria</taxon>
        <taxon>Pseudomonadati</taxon>
        <taxon>Pseudomonadota</taxon>
        <taxon>Alphaproteobacteria</taxon>
        <taxon>Acetobacterales</taxon>
        <taxon>Roseomonadaceae</taxon>
        <taxon>Rhodovarius</taxon>
    </lineage>
</organism>
<reference evidence="3 4" key="1">
    <citation type="submission" date="2019-01" db="EMBL/GenBank/DDBJ databases">
        <authorList>
            <person name="Chen W.-M."/>
        </authorList>
    </citation>
    <scope>NUCLEOTIDE SEQUENCE [LARGE SCALE GENOMIC DNA]</scope>
    <source>
        <strain evidence="3 4">CCP-6</strain>
    </source>
</reference>
<dbReference type="Pfam" id="PF00892">
    <property type="entry name" value="EamA"/>
    <property type="match status" value="2"/>
</dbReference>
<feature type="domain" description="EamA" evidence="2">
    <location>
        <begin position="160"/>
        <end position="281"/>
    </location>
</feature>
<keyword evidence="1" id="KW-0472">Membrane</keyword>
<keyword evidence="1" id="KW-0812">Transmembrane</keyword>